<dbReference type="PANTHER" id="PTHR34591">
    <property type="entry name" value="OS03G0653100 PROTEIN-RELATED"/>
    <property type="match status" value="1"/>
</dbReference>
<organism evidence="1 2">
    <name type="scientific">Urochloa decumbens</name>
    <dbReference type="NCBI Taxonomy" id="240449"/>
    <lineage>
        <taxon>Eukaryota</taxon>
        <taxon>Viridiplantae</taxon>
        <taxon>Streptophyta</taxon>
        <taxon>Embryophyta</taxon>
        <taxon>Tracheophyta</taxon>
        <taxon>Spermatophyta</taxon>
        <taxon>Magnoliopsida</taxon>
        <taxon>Liliopsida</taxon>
        <taxon>Poales</taxon>
        <taxon>Poaceae</taxon>
        <taxon>PACMAD clade</taxon>
        <taxon>Panicoideae</taxon>
        <taxon>Panicodae</taxon>
        <taxon>Paniceae</taxon>
        <taxon>Melinidinae</taxon>
        <taxon>Urochloa</taxon>
    </lineage>
</organism>
<reference evidence="1 2" key="2">
    <citation type="submission" date="2024-10" db="EMBL/GenBank/DDBJ databases">
        <authorList>
            <person name="Ryan C."/>
        </authorList>
    </citation>
    <scope>NUCLEOTIDE SEQUENCE [LARGE SCALE GENOMIC DNA]</scope>
</reference>
<dbReference type="Proteomes" id="UP001497457">
    <property type="component" value="Chromosome 16b"/>
</dbReference>
<name>A0ABC8YHP4_9POAL</name>
<reference evidence="2" key="1">
    <citation type="submission" date="2024-06" db="EMBL/GenBank/DDBJ databases">
        <authorList>
            <person name="Ryan C."/>
        </authorList>
    </citation>
    <scope>NUCLEOTIDE SEQUENCE [LARGE SCALE GENOMIC DNA]</scope>
</reference>
<evidence type="ECO:0000313" key="2">
    <source>
        <dbReference type="Proteomes" id="UP001497457"/>
    </source>
</evidence>
<dbReference type="EMBL" id="OZ075126">
    <property type="protein sequence ID" value="CAL4943585.1"/>
    <property type="molecule type" value="Genomic_DNA"/>
</dbReference>
<gene>
    <name evidence="1" type="ORF">URODEC1_LOCUS34269</name>
</gene>
<evidence type="ECO:0000313" key="1">
    <source>
        <dbReference type="EMBL" id="CAL4943585.1"/>
    </source>
</evidence>
<accession>A0ABC8YHP4</accession>
<dbReference type="PANTHER" id="PTHR34591:SF50">
    <property type="entry name" value="F-BOX DOMAIN-CONTAINING PROTEIN"/>
    <property type="match status" value="1"/>
</dbReference>
<keyword evidence="2" id="KW-1185">Reference proteome</keyword>
<proteinExistence type="predicted"/>
<sequence>MRGDWPNEYRHAVYWRGALYVHCQTDFVMRISLSSDKYHVIVKPPLETCTNCYLGKSAKGVYCASIIGRCRVQVWNLDESGCKMEWILKHDRDLRKWLLKHKLEHTRPSRYHGRAVRGPWTLQNINYHYNDHCSKDDDMVGALVEEETSVDENFTWSSDDECGDYGDYLDILGFHPCKEIIFLSEYITRGLAYDMNSSTVEVLGNIYPALYGQELGNEQLIMSSFTYTPCWLGQTADENN</sequence>
<protein>
    <submittedName>
        <fullName evidence="1">Uncharacterized protein</fullName>
    </submittedName>
</protein>
<dbReference type="AlphaFoldDB" id="A0ABC8YHP4"/>